<proteinExistence type="inferred from homology"/>
<keyword evidence="2" id="KW-0805">Transcription regulation</keyword>
<evidence type="ECO:0000259" key="9">
    <source>
        <dbReference type="Pfam" id="PF13490"/>
    </source>
</evidence>
<keyword evidence="7" id="KW-0812">Transmembrane</keyword>
<dbReference type="Gene3D" id="1.10.10.10">
    <property type="entry name" value="Winged helix-like DNA-binding domain superfamily/Winged helix DNA-binding domain"/>
    <property type="match status" value="1"/>
</dbReference>
<feature type="compositionally biased region" description="Low complexity" evidence="6">
    <location>
        <begin position="376"/>
        <end position="410"/>
    </location>
</feature>
<evidence type="ECO:0000256" key="6">
    <source>
        <dbReference type="SAM" id="MobiDB-lite"/>
    </source>
</evidence>
<feature type="transmembrane region" description="Helical" evidence="7">
    <location>
        <begin position="351"/>
        <end position="373"/>
    </location>
</feature>
<comment type="caution">
    <text evidence="10">The sequence shown here is derived from an EMBL/GenBank/DDBJ whole genome shotgun (WGS) entry which is preliminary data.</text>
</comment>
<evidence type="ECO:0000313" key="11">
    <source>
        <dbReference type="Proteomes" id="UP000321049"/>
    </source>
</evidence>
<dbReference type="NCBIfam" id="TIGR02937">
    <property type="entry name" value="sigma70-ECF"/>
    <property type="match status" value="1"/>
</dbReference>
<evidence type="ECO:0000256" key="3">
    <source>
        <dbReference type="ARBA" id="ARBA00023082"/>
    </source>
</evidence>
<feature type="domain" description="Putative zinc-finger" evidence="9">
    <location>
        <begin position="212"/>
        <end position="246"/>
    </location>
</feature>
<dbReference type="GO" id="GO:0016987">
    <property type="term" value="F:sigma factor activity"/>
    <property type="evidence" value="ECO:0007669"/>
    <property type="project" value="UniProtKB-KW"/>
</dbReference>
<evidence type="ECO:0000256" key="4">
    <source>
        <dbReference type="ARBA" id="ARBA00023125"/>
    </source>
</evidence>
<dbReference type="Gene3D" id="1.10.10.1320">
    <property type="entry name" value="Anti-sigma factor, zinc-finger domain"/>
    <property type="match status" value="1"/>
</dbReference>
<keyword evidence="7" id="KW-1133">Transmembrane helix</keyword>
<dbReference type="SUPFAM" id="SSF88659">
    <property type="entry name" value="Sigma3 and sigma4 domains of RNA polymerase sigma factors"/>
    <property type="match status" value="1"/>
</dbReference>
<evidence type="ECO:0000259" key="8">
    <source>
        <dbReference type="Pfam" id="PF04542"/>
    </source>
</evidence>
<feature type="region of interest" description="Disordered" evidence="6">
    <location>
        <begin position="376"/>
        <end position="426"/>
    </location>
</feature>
<dbReference type="Gene3D" id="1.10.1740.10">
    <property type="match status" value="1"/>
</dbReference>
<keyword evidence="4" id="KW-0238">DNA-binding</keyword>
<protein>
    <recommendedName>
        <fullName evidence="12">RNA polymerase sigma-70 region 2 domain-containing protein</fullName>
    </recommendedName>
</protein>
<dbReference type="InterPro" id="IPR039425">
    <property type="entry name" value="RNA_pol_sigma-70-like"/>
</dbReference>
<dbReference type="GO" id="GO:0006352">
    <property type="term" value="P:DNA-templated transcription initiation"/>
    <property type="evidence" value="ECO:0007669"/>
    <property type="project" value="InterPro"/>
</dbReference>
<dbReference type="InterPro" id="IPR027383">
    <property type="entry name" value="Znf_put"/>
</dbReference>
<dbReference type="SUPFAM" id="SSF88946">
    <property type="entry name" value="Sigma2 domain of RNA polymerase sigma factors"/>
    <property type="match status" value="1"/>
</dbReference>
<evidence type="ECO:0000256" key="7">
    <source>
        <dbReference type="SAM" id="Phobius"/>
    </source>
</evidence>
<reference evidence="10 11" key="1">
    <citation type="submission" date="2019-07" db="EMBL/GenBank/DDBJ databases">
        <title>Whole genome shotgun sequence of Cellulomonas terrae NBRC 100819.</title>
        <authorList>
            <person name="Hosoyama A."/>
            <person name="Uohara A."/>
            <person name="Ohji S."/>
            <person name="Ichikawa N."/>
        </authorList>
    </citation>
    <scope>NUCLEOTIDE SEQUENCE [LARGE SCALE GENOMIC DNA]</scope>
    <source>
        <strain evidence="10 11">NBRC 100819</strain>
    </source>
</reference>
<keyword evidence="7" id="KW-0472">Membrane</keyword>
<name>A0A511JM20_9CELL</name>
<feature type="transmembrane region" description="Helical" evidence="7">
    <location>
        <begin position="323"/>
        <end position="344"/>
    </location>
</feature>
<dbReference type="Pfam" id="PF13490">
    <property type="entry name" value="zf-HC2"/>
    <property type="match status" value="1"/>
</dbReference>
<dbReference type="Proteomes" id="UP000321049">
    <property type="component" value="Unassembled WGS sequence"/>
</dbReference>
<organism evidence="10 11">
    <name type="scientific">Cellulomonas terrae</name>
    <dbReference type="NCBI Taxonomy" id="311234"/>
    <lineage>
        <taxon>Bacteria</taxon>
        <taxon>Bacillati</taxon>
        <taxon>Actinomycetota</taxon>
        <taxon>Actinomycetes</taxon>
        <taxon>Micrococcales</taxon>
        <taxon>Cellulomonadaceae</taxon>
        <taxon>Cellulomonas</taxon>
    </lineage>
</organism>
<evidence type="ECO:0000256" key="5">
    <source>
        <dbReference type="ARBA" id="ARBA00023163"/>
    </source>
</evidence>
<evidence type="ECO:0000313" key="10">
    <source>
        <dbReference type="EMBL" id="GEL99028.1"/>
    </source>
</evidence>
<keyword evidence="11" id="KW-1185">Reference proteome</keyword>
<feature type="domain" description="RNA polymerase sigma-70 region 2" evidence="8">
    <location>
        <begin position="44"/>
        <end position="109"/>
    </location>
</feature>
<dbReference type="PANTHER" id="PTHR43133:SF8">
    <property type="entry name" value="RNA POLYMERASE SIGMA FACTOR HI_1459-RELATED"/>
    <property type="match status" value="1"/>
</dbReference>
<keyword evidence="3" id="KW-0731">Sigma factor</keyword>
<dbReference type="InterPro" id="IPR036388">
    <property type="entry name" value="WH-like_DNA-bd_sf"/>
</dbReference>
<dbReference type="InterPro" id="IPR041916">
    <property type="entry name" value="Anti_sigma_zinc_sf"/>
</dbReference>
<dbReference type="EMBL" id="BJWH01000013">
    <property type="protein sequence ID" value="GEL99028.1"/>
    <property type="molecule type" value="Genomic_DNA"/>
</dbReference>
<dbReference type="PANTHER" id="PTHR43133">
    <property type="entry name" value="RNA POLYMERASE ECF-TYPE SIGMA FACTO"/>
    <property type="match status" value="1"/>
</dbReference>
<comment type="similarity">
    <text evidence="1">Belongs to the sigma-70 factor family. ECF subfamily.</text>
</comment>
<sequence>MRSTKESRREPFVSASTQLEGGVTGDAELIASARSGDTAAIGALYERHAGAAWVVARQYSDSPEDADDVVADSFTAVFGAIERGNGPEAAFRAYLFTVVRRVAGLRREKNRRVQPTDDIAVLEAGTALAGTAEEPALAGFERGVVARAFHSLPERWQAVLWHTEVEGLTPAEIAPILGLTANGTAALAYRAREGLRQAYLQQHLQDPLDDGCRAVAGKLGAYVRGGLGTRETGQVEAHLEDCGTCRGLLLELGDVNHGMRAVIAPLVLGLAGLGALGFALPVGGGPAAGAAAAAAGGAGAGAGAGGVAAGGSTAAGATAATGAVAAVGAGAGGAAATGGVAAFLAAIPLGVAAAVVGSVALAAVAAVAIANLLSSPEEPVVAAPEPTSSESASSTPEPTPSASAAATPQPTDIPTPEPTDVPTDDTDVVVDDEEEAPDDGDVTADGPVTAVPPTVPVVPVVPPAPSPASVSIDVPSGGLTLEAGLGGQELVVGLLNSGGTVATNLVAEVTLPDGVALDGVAAAALDGLAGGRFAVMGAAGWVCVVGEGANVARCTLDRLPPLSTSTLALRVSIDESFDRADGEIGLHVRGAGIDYVAPPIRVAIAPSPARLALRSVPSTVALVNGRTRQLDLPVANMGGTGIPTGAGTVVAHLPAGVTGTVAPGSAAWVCTGASPLTCHPGAVGARADAPLSLLLSSAPTGVPTSGLLAVELSPSGRLTSETVTVPFTTQRPAALAISGPAAATVAVGSPATVPLRVSNTGDLPARGVAVTLSRPEGVAFGTTAVVPGAWTCSAGVAPTVECTTGVIDAGATLDLPVTLEAVSGSFGTVGPVIASAQAPDADPAAAFGIAVDAVAPVLTLDEGDPQVWIGSGATGTASFTVRASGADAESTRATLRLPLNLRADLEVVASPPQACTESPDERTVTCDLQTVTAGSTVQVLVGVRSVGSARGTVAVGVEALGASAQSQSSVQTSSAGLDVRDSFTHADVTEVGAPLLSCSPTVTTCAPAVEKGDRDNNSFAMVPLDEAQTVPKAPRTSVPVSSTSRLVVPVGREILFAGLYWSANAGPKDAWSAPLTSAHLRGPGGSYTQVTGTTLAQPTDNANRRYYQSFADVTALVAAGGAGDWSVADIAVSATSTDTERTYYAGWSLVVVFADPTSDASVTVYDGGQWIGHAQQPVAFEFAADAGTLARIGVVAWEGDRTGTGDSLVLGDTCLGTPTAPAQRALVPTRWGGSDGAASNAFDSTATGWRATNSLGTDAKGFRPVRLACDVSSLTALTAGDQFLIGAITLRSEPVPPVG</sequence>
<feature type="transmembrane region" description="Helical" evidence="7">
    <location>
        <begin position="261"/>
        <end position="280"/>
    </location>
</feature>
<dbReference type="InterPro" id="IPR013325">
    <property type="entry name" value="RNA_pol_sigma_r2"/>
</dbReference>
<dbReference type="InterPro" id="IPR007627">
    <property type="entry name" value="RNA_pol_sigma70_r2"/>
</dbReference>
<dbReference type="InterPro" id="IPR013324">
    <property type="entry name" value="RNA_pol_sigma_r3/r4-like"/>
</dbReference>
<evidence type="ECO:0000256" key="1">
    <source>
        <dbReference type="ARBA" id="ARBA00010641"/>
    </source>
</evidence>
<keyword evidence="5" id="KW-0804">Transcription</keyword>
<dbReference type="GO" id="GO:0003677">
    <property type="term" value="F:DNA binding"/>
    <property type="evidence" value="ECO:0007669"/>
    <property type="project" value="UniProtKB-KW"/>
</dbReference>
<evidence type="ECO:0008006" key="12">
    <source>
        <dbReference type="Google" id="ProtNLM"/>
    </source>
</evidence>
<dbReference type="Pfam" id="PF04542">
    <property type="entry name" value="Sigma70_r2"/>
    <property type="match status" value="1"/>
</dbReference>
<gene>
    <name evidence="10" type="ORF">CTE05_25750</name>
</gene>
<dbReference type="InterPro" id="IPR014284">
    <property type="entry name" value="RNA_pol_sigma-70_dom"/>
</dbReference>
<accession>A0A511JM20</accession>
<evidence type="ECO:0000256" key="2">
    <source>
        <dbReference type="ARBA" id="ARBA00023015"/>
    </source>
</evidence>